<evidence type="ECO:0000313" key="2">
    <source>
        <dbReference type="Proteomes" id="UP000232688"/>
    </source>
</evidence>
<dbReference type="AlphaFoldDB" id="A0A2I1F654"/>
<evidence type="ECO:0000313" key="1">
    <source>
        <dbReference type="EMBL" id="PKC60591.1"/>
    </source>
</evidence>
<sequence>MSNSKQQKPFEKENYPISSEIIYYGDRKFTYVVIQEGTYPPTVNHTEAPNYFPIPDNYIIKTTWGRASRSRTIQCSIYYAEEKPHYLICFGDNLQYQVVSAQSPFDASVELHKIITPDKKTAVSGVYLFGLQLKCIDRYRKGRPRELKLHEELSKTTQIKRAKGLAKKEQIHFENSIKNFYNPKDRVVLRTLDFTIENKEYHVTFEDDDSVKKKQKLQSMAYVQDIENIPRNAYRHLAAVESTLPREYAISQTRQEINACMGELIPINFIDLNSTIVQEGPLEEPDITDPLIIEQVVSATGKGAYRSVKKILEYIIPSYIKKGVLDPAIPTIHLRISGDGRNVGRKVKHVMITVALLDDSMNLFKPDCHYTTVLFPGTENYPTLTVAVNALIQELQELSNNGMIINNILWNFELFFSSDWKFLATCLGFNAANSNYFCPWCEITKNQRGNGQVDWVISKSMSILNENPIAYPGHKLPPLFNMISLKNHVPDKLHIMLRITDRLWELVLQEIKNEGLFNDISRNIIIKEMEKLKIRFEFWKIRGTENWDYTSLMGDDKLRVLRNFNLAKLFDPERAALIKSLWNGFAELYDLLGEIKTDPQYFRLKAKVWYELFLKKTVIDPETNNILEQGLYRSSDVTPYIHVLVSHVWEFMLIHKRWGLNAFSCSAVEKKNHNHVCYFFKKTLKNGGNFQNKTSAICEILEHENRLLFYTQNNVSLSYPKPQNIHIL</sequence>
<dbReference type="PANTHER" id="PTHR31424">
    <property type="entry name" value="PROTEIN CBG23806"/>
    <property type="match status" value="1"/>
</dbReference>
<dbReference type="Proteomes" id="UP000232688">
    <property type="component" value="Unassembled WGS sequence"/>
</dbReference>
<dbReference type="VEuPathDB" id="FungiDB:RhiirFUN_003802"/>
<dbReference type="VEuPathDB" id="FungiDB:RhiirA1_489997"/>
<protein>
    <submittedName>
        <fullName evidence="1">Uncharacterized protein</fullName>
    </submittedName>
</protein>
<proteinExistence type="predicted"/>
<gene>
    <name evidence="1" type="ORF">RhiirA1_489997</name>
</gene>
<dbReference type="VEuPathDB" id="FungiDB:FUN_012359"/>
<comment type="caution">
    <text evidence="1">The sequence shown here is derived from an EMBL/GenBank/DDBJ whole genome shotgun (WGS) entry which is preliminary data.</text>
</comment>
<name>A0A2I1F654_9GLOM</name>
<dbReference type="OrthoDB" id="2381230at2759"/>
<dbReference type="EMBL" id="LLXH01001125">
    <property type="protein sequence ID" value="PKC60591.1"/>
    <property type="molecule type" value="Genomic_DNA"/>
</dbReference>
<reference evidence="1 2" key="1">
    <citation type="submission" date="2017-10" db="EMBL/GenBank/DDBJ databases">
        <title>Extensive intraspecific genome diversity in a model arbuscular mycorrhizal fungus.</title>
        <authorList>
            <person name="Chen E.C.H."/>
            <person name="Morin E."/>
            <person name="Baudet D."/>
            <person name="Noel J."/>
            <person name="Ndikumana S."/>
            <person name="Charron P."/>
            <person name="St-Onge C."/>
            <person name="Giorgi J."/>
            <person name="Grigoriev I.V."/>
            <person name="Roux C."/>
            <person name="Martin F.M."/>
            <person name="Corradi N."/>
        </authorList>
    </citation>
    <scope>NUCLEOTIDE SEQUENCE [LARGE SCALE GENOMIC DNA]</scope>
    <source>
        <strain evidence="1 2">A1</strain>
    </source>
</reference>
<reference evidence="1 2" key="2">
    <citation type="submission" date="2017-10" db="EMBL/GenBank/DDBJ databases">
        <title>Genome analyses suggest a sexual origin of heterokaryosis in a supposedly ancient asexual fungus.</title>
        <authorList>
            <person name="Corradi N."/>
            <person name="Sedzielewska K."/>
            <person name="Noel J."/>
            <person name="Charron P."/>
            <person name="Farinelli L."/>
            <person name="Marton T."/>
            <person name="Kruger M."/>
            <person name="Pelin A."/>
            <person name="Brachmann A."/>
            <person name="Corradi N."/>
        </authorList>
    </citation>
    <scope>NUCLEOTIDE SEQUENCE [LARGE SCALE GENOMIC DNA]</scope>
    <source>
        <strain evidence="1 2">A1</strain>
    </source>
</reference>
<accession>A0A2I1F654</accession>
<organism evidence="1 2">
    <name type="scientific">Rhizophagus irregularis</name>
    <dbReference type="NCBI Taxonomy" id="588596"/>
    <lineage>
        <taxon>Eukaryota</taxon>
        <taxon>Fungi</taxon>
        <taxon>Fungi incertae sedis</taxon>
        <taxon>Mucoromycota</taxon>
        <taxon>Glomeromycotina</taxon>
        <taxon>Glomeromycetes</taxon>
        <taxon>Glomerales</taxon>
        <taxon>Glomeraceae</taxon>
        <taxon>Rhizophagus</taxon>
    </lineage>
</organism>
<dbReference type="PANTHER" id="PTHR31424:SF5">
    <property type="entry name" value="APPLE DOMAIN-CONTAINING PROTEIN"/>
    <property type="match status" value="1"/>
</dbReference>